<evidence type="ECO:0000313" key="2">
    <source>
        <dbReference type="EMBL" id="EAL69525.1"/>
    </source>
</evidence>
<reference evidence="2 3" key="1">
    <citation type="journal article" date="2005" name="Nature">
        <title>The genome of the social amoeba Dictyostelium discoideum.</title>
        <authorList>
            <consortium name="The Dictyostelium discoideum Sequencing Consortium"/>
            <person name="Eichinger L."/>
            <person name="Pachebat J.A."/>
            <person name="Glockner G."/>
            <person name="Rajandream M.A."/>
            <person name="Sucgang R."/>
            <person name="Berriman M."/>
            <person name="Song J."/>
            <person name="Olsen R."/>
            <person name="Szafranski K."/>
            <person name="Xu Q."/>
            <person name="Tunggal B."/>
            <person name="Kummerfeld S."/>
            <person name="Madera M."/>
            <person name="Konfortov B.A."/>
            <person name="Rivero F."/>
            <person name="Bankier A.T."/>
            <person name="Lehmann R."/>
            <person name="Hamlin N."/>
            <person name="Davies R."/>
            <person name="Gaudet P."/>
            <person name="Fey P."/>
            <person name="Pilcher K."/>
            <person name="Chen G."/>
            <person name="Saunders D."/>
            <person name="Sodergren E."/>
            <person name="Davis P."/>
            <person name="Kerhornou A."/>
            <person name="Nie X."/>
            <person name="Hall N."/>
            <person name="Anjard C."/>
            <person name="Hemphill L."/>
            <person name="Bason N."/>
            <person name="Farbrother P."/>
            <person name="Desany B."/>
            <person name="Just E."/>
            <person name="Morio T."/>
            <person name="Rost R."/>
            <person name="Churcher C."/>
            <person name="Cooper J."/>
            <person name="Haydock S."/>
            <person name="van Driessche N."/>
            <person name="Cronin A."/>
            <person name="Goodhead I."/>
            <person name="Muzny D."/>
            <person name="Mourier T."/>
            <person name="Pain A."/>
            <person name="Lu M."/>
            <person name="Harper D."/>
            <person name="Lindsay R."/>
            <person name="Hauser H."/>
            <person name="James K."/>
            <person name="Quiles M."/>
            <person name="Madan Babu M."/>
            <person name="Saito T."/>
            <person name="Buchrieser C."/>
            <person name="Wardroper A."/>
            <person name="Felder M."/>
            <person name="Thangavelu M."/>
            <person name="Johnson D."/>
            <person name="Knights A."/>
            <person name="Loulseged H."/>
            <person name="Mungall K."/>
            <person name="Oliver K."/>
            <person name="Price C."/>
            <person name="Quail M.A."/>
            <person name="Urushihara H."/>
            <person name="Hernandez J."/>
            <person name="Rabbinowitsch E."/>
            <person name="Steffen D."/>
            <person name="Sanders M."/>
            <person name="Ma J."/>
            <person name="Kohara Y."/>
            <person name="Sharp S."/>
            <person name="Simmonds M."/>
            <person name="Spiegler S."/>
            <person name="Tivey A."/>
            <person name="Sugano S."/>
            <person name="White B."/>
            <person name="Walker D."/>
            <person name="Woodward J."/>
            <person name="Winckler T."/>
            <person name="Tanaka Y."/>
            <person name="Shaulsky G."/>
            <person name="Schleicher M."/>
            <person name="Weinstock G."/>
            <person name="Rosenthal A."/>
            <person name="Cox E.C."/>
            <person name="Chisholm R.L."/>
            <person name="Gibbs R."/>
            <person name="Loomis W.F."/>
            <person name="Platzer M."/>
            <person name="Kay R.R."/>
            <person name="Williams J."/>
            <person name="Dear P.H."/>
            <person name="Noegel A.A."/>
            <person name="Barrell B."/>
            <person name="Kuspa A."/>
        </authorList>
    </citation>
    <scope>NUCLEOTIDE SEQUENCE [LARGE SCALE GENOMIC DNA]</scope>
    <source>
        <strain evidence="2 3">AX4</strain>
    </source>
</reference>
<dbReference type="EMBL" id="AAFI02000013">
    <property type="protein sequence ID" value="EAL69525.1"/>
    <property type="molecule type" value="Genomic_DNA"/>
</dbReference>
<evidence type="ECO:0000256" key="1">
    <source>
        <dbReference type="SAM" id="Phobius"/>
    </source>
</evidence>
<proteinExistence type="predicted"/>
<dbReference type="GeneID" id="8620044"/>
<dbReference type="RefSeq" id="XP_643461.1">
    <property type="nucleotide sequence ID" value="XM_638369.1"/>
</dbReference>
<organism evidence="2 3">
    <name type="scientific">Dictyostelium discoideum</name>
    <name type="common">Social amoeba</name>
    <dbReference type="NCBI Taxonomy" id="44689"/>
    <lineage>
        <taxon>Eukaryota</taxon>
        <taxon>Amoebozoa</taxon>
        <taxon>Evosea</taxon>
        <taxon>Eumycetozoa</taxon>
        <taxon>Dictyostelia</taxon>
        <taxon>Dictyosteliales</taxon>
        <taxon>Dictyosteliaceae</taxon>
        <taxon>Dictyostelium</taxon>
    </lineage>
</organism>
<evidence type="ECO:0000313" key="3">
    <source>
        <dbReference type="Proteomes" id="UP000002195"/>
    </source>
</evidence>
<gene>
    <name evidence="2" type="ORF">DDB_G0275549</name>
</gene>
<name>Q8T1B5_DICDI</name>
<protein>
    <recommendedName>
        <fullName evidence="4">Transmembrane protein</fullName>
    </recommendedName>
</protein>
<evidence type="ECO:0008006" key="4">
    <source>
        <dbReference type="Google" id="ProtNLM"/>
    </source>
</evidence>
<dbReference type="dictyBase" id="DDB_G0275549"/>
<dbReference type="FunCoup" id="Q8T1B5">
    <property type="interactions" value="877"/>
</dbReference>
<accession>Q553F2</accession>
<dbReference type="VEuPathDB" id="AmoebaDB:DDB_G0275549"/>
<keyword evidence="1" id="KW-1133">Transmembrane helix</keyword>
<comment type="caution">
    <text evidence="2">The sequence shown here is derived from an EMBL/GenBank/DDBJ whole genome shotgun (WGS) entry which is preliminary data.</text>
</comment>
<keyword evidence="1" id="KW-0472">Membrane</keyword>
<keyword evidence="3" id="KW-1185">Reference proteome</keyword>
<dbReference type="HOGENOM" id="CLU_886875_0_0_1"/>
<keyword evidence="1" id="KW-0812">Transmembrane</keyword>
<feature type="transmembrane region" description="Helical" evidence="1">
    <location>
        <begin position="101"/>
        <end position="124"/>
    </location>
</feature>
<sequence length="314" mass="36629">MSINKEKTKFNTFRLPTKKKICSCTHNEYSEDLKIPKAIDGVPIELENILTFKEYERIVKTCKRIISLKMFTDKLYYITFAMGIAAFFLYFPFLYTRRKLLILAMIAVVSFILLVGLALSRLTIMKLKAKLDQKIQILNNDFKEKNIIIEREVKKEQVSSMRTKNHILINIIYNIQLIADQSNSTKAEESLQKEIKKEIQVIEKNPIDKLIKNNYNNSNNDNNSNNNSSYTQLNISKLQQPQSQPIEIKIKNKNNDYQKIEYSIEIIKDFNVNLKNVDDDDDNNDVEIEMDSMNKANFEMVSNIYSDDKAPLIV</sequence>
<feature type="transmembrane region" description="Helical" evidence="1">
    <location>
        <begin position="75"/>
        <end position="95"/>
    </location>
</feature>
<dbReference type="Proteomes" id="UP000002195">
    <property type="component" value="Unassembled WGS sequence"/>
</dbReference>
<dbReference type="InParanoid" id="Q8T1B5"/>
<accession>Q8T1B5</accession>
<dbReference type="AlphaFoldDB" id="Q8T1B5"/>
<dbReference type="PaxDb" id="44689-DDB0167350"/>
<dbReference type="KEGG" id="ddi:DDB_G0275549"/>